<organism evidence="1 2">
    <name type="scientific">Marinagarivorans cellulosilyticus</name>
    <dbReference type="NCBI Taxonomy" id="2721545"/>
    <lineage>
        <taxon>Bacteria</taxon>
        <taxon>Pseudomonadati</taxon>
        <taxon>Pseudomonadota</taxon>
        <taxon>Gammaproteobacteria</taxon>
        <taxon>Cellvibrionales</taxon>
        <taxon>Cellvibrionaceae</taxon>
        <taxon>Marinagarivorans</taxon>
    </lineage>
</organism>
<dbReference type="InterPro" id="IPR012347">
    <property type="entry name" value="Ferritin-like"/>
</dbReference>
<name>A0AAN1WLE1_9GAMM</name>
<dbReference type="EMBL" id="AP023086">
    <property type="protein sequence ID" value="BCD99729.1"/>
    <property type="molecule type" value="Genomic_DNA"/>
</dbReference>
<proteinExistence type="predicted"/>
<evidence type="ECO:0000313" key="1">
    <source>
        <dbReference type="EMBL" id="BCD99729.1"/>
    </source>
</evidence>
<dbReference type="Proteomes" id="UP001320119">
    <property type="component" value="Chromosome"/>
</dbReference>
<dbReference type="InterPro" id="IPR009078">
    <property type="entry name" value="Ferritin-like_SF"/>
</dbReference>
<gene>
    <name evidence="1" type="ORF">MARGE09_P3931</name>
</gene>
<dbReference type="KEGG" id="marq:MARGE09_P3931"/>
<keyword evidence="2" id="KW-1185">Reference proteome</keyword>
<accession>A0AAN1WLE1</accession>
<reference evidence="1 2" key="1">
    <citation type="journal article" date="2022" name="IScience">
        <title>An ultrasensitive nanofiber-based assay for enzymatic hydrolysis and deep-sea microbial degradation of cellulose.</title>
        <authorList>
            <person name="Tsudome M."/>
            <person name="Tachioka M."/>
            <person name="Miyazaki M."/>
            <person name="Uchimura K."/>
            <person name="Tsuda M."/>
            <person name="Takaki Y."/>
            <person name="Deguchi S."/>
        </authorList>
    </citation>
    <scope>NUCLEOTIDE SEQUENCE [LARGE SCALE GENOMIC DNA]</scope>
    <source>
        <strain evidence="1 2">GE09</strain>
    </source>
</reference>
<dbReference type="AlphaFoldDB" id="A0AAN1WLE1"/>
<dbReference type="SUPFAM" id="SSF47240">
    <property type="entry name" value="Ferritin-like"/>
    <property type="match status" value="1"/>
</dbReference>
<evidence type="ECO:0008006" key="3">
    <source>
        <dbReference type="Google" id="ProtNLM"/>
    </source>
</evidence>
<protein>
    <recommendedName>
        <fullName evidence="3">DUF2383 domain-containing protein</fullName>
    </recommendedName>
</protein>
<sequence>MNIIRSDADVILHDVFVALEESVDQYSDSAEFLREHEVAKIFKELSLERVALLKALAEAIRRTGNLPPAADDDKESFRLALQHVFANLSENAVAQVLEQCLQQERELKATYKQLLTIENAQSDSRLFKAIYKSHRFARLYLSLLCEQYRKVEV</sequence>
<dbReference type="Gene3D" id="1.20.1260.10">
    <property type="match status" value="1"/>
</dbReference>
<dbReference type="RefSeq" id="WP_236984995.1">
    <property type="nucleotide sequence ID" value="NZ_AP023086.1"/>
</dbReference>
<evidence type="ECO:0000313" key="2">
    <source>
        <dbReference type="Proteomes" id="UP001320119"/>
    </source>
</evidence>